<accession>A0A1I6SGJ0</accession>
<dbReference type="RefSeq" id="WP_092905080.1">
    <property type="nucleotide sequence ID" value="NZ_FOZS01000002.1"/>
</dbReference>
<dbReference type="AlphaFoldDB" id="A0A1I6SGJ0"/>
<reference evidence="3" key="1">
    <citation type="submission" date="2016-10" db="EMBL/GenBank/DDBJ databases">
        <authorList>
            <person name="Varghese N."/>
            <person name="Submissions S."/>
        </authorList>
    </citation>
    <scope>NUCLEOTIDE SEQUENCE [LARGE SCALE GENOMIC DNA]</scope>
    <source>
        <strain evidence="3">DSM 22427</strain>
    </source>
</reference>
<evidence type="ECO:0000256" key="1">
    <source>
        <dbReference type="SAM" id="MobiDB-lite"/>
    </source>
</evidence>
<name>A0A1I6SGJ0_9EURY</name>
<dbReference type="EMBL" id="FOZS01000002">
    <property type="protein sequence ID" value="SFS75950.1"/>
    <property type="molecule type" value="Genomic_DNA"/>
</dbReference>
<proteinExistence type="predicted"/>
<feature type="compositionally biased region" description="Polar residues" evidence="1">
    <location>
        <begin position="157"/>
        <end position="171"/>
    </location>
</feature>
<dbReference type="OrthoDB" id="205583at2157"/>
<sequence length="275" mass="29791">MSGEAERIPADDSSDRLSELLSSVQATLEAEEDVTLEQFRDRGESGSTRVAEHASAAREFVDSNDPRTVLSALGLDELPDGSEPDSIPEAFARASEPQLRELRALIALARLGALADEGSEPESEETTAGLEEALTELRETLGERETKSGGDSKENDSATAESTVQSLTGTSAPEFGEGLRSLQTRLEEIRDERRTRGEQPDEDVEREDDREDESADDDRPDKQEESGLADGMTFGAQSDETGSSTGRSTMYSTMPSSNRPDMNAVARPSTMPDRN</sequence>
<evidence type="ECO:0000313" key="2">
    <source>
        <dbReference type="EMBL" id="SFS75950.1"/>
    </source>
</evidence>
<feature type="compositionally biased region" description="Basic and acidic residues" evidence="1">
    <location>
        <begin position="185"/>
        <end position="199"/>
    </location>
</feature>
<evidence type="ECO:0000313" key="3">
    <source>
        <dbReference type="Proteomes" id="UP000199199"/>
    </source>
</evidence>
<protein>
    <submittedName>
        <fullName evidence="2">Uncharacterized protein</fullName>
    </submittedName>
</protein>
<feature type="compositionally biased region" description="Basic and acidic residues" evidence="1">
    <location>
        <begin position="135"/>
        <end position="156"/>
    </location>
</feature>
<dbReference type="Proteomes" id="UP000199199">
    <property type="component" value="Unassembled WGS sequence"/>
</dbReference>
<organism evidence="2 3">
    <name type="scientific">Halostagnicola kamekurae</name>
    <dbReference type="NCBI Taxonomy" id="619731"/>
    <lineage>
        <taxon>Archaea</taxon>
        <taxon>Methanobacteriati</taxon>
        <taxon>Methanobacteriota</taxon>
        <taxon>Stenosarchaea group</taxon>
        <taxon>Halobacteria</taxon>
        <taxon>Halobacteriales</taxon>
        <taxon>Natrialbaceae</taxon>
        <taxon>Halostagnicola</taxon>
    </lineage>
</organism>
<feature type="compositionally biased region" description="Polar residues" evidence="1">
    <location>
        <begin position="235"/>
        <end position="260"/>
    </location>
</feature>
<gene>
    <name evidence="2" type="ORF">SAMN04488556_2649</name>
</gene>
<keyword evidence="3" id="KW-1185">Reference proteome</keyword>
<feature type="region of interest" description="Disordered" evidence="1">
    <location>
        <begin position="115"/>
        <end position="275"/>
    </location>
</feature>
<feature type="compositionally biased region" description="Acidic residues" evidence="1">
    <location>
        <begin position="200"/>
        <end position="216"/>
    </location>
</feature>